<comment type="caution">
    <text evidence="1">The sequence shown here is derived from an EMBL/GenBank/DDBJ whole genome shotgun (WGS) entry which is preliminary data.</text>
</comment>
<evidence type="ECO:0000313" key="1">
    <source>
        <dbReference type="EMBL" id="KXZ43546.1"/>
    </source>
</evidence>
<accession>A0A150G0Z2</accession>
<protein>
    <submittedName>
        <fullName evidence="1">Uncharacterized protein</fullName>
    </submittedName>
</protein>
<evidence type="ECO:0000313" key="2">
    <source>
        <dbReference type="Proteomes" id="UP000075714"/>
    </source>
</evidence>
<reference evidence="2" key="1">
    <citation type="journal article" date="2016" name="Nat. Commun.">
        <title>The Gonium pectorale genome demonstrates co-option of cell cycle regulation during the evolution of multicellularity.</title>
        <authorList>
            <person name="Hanschen E.R."/>
            <person name="Marriage T.N."/>
            <person name="Ferris P.J."/>
            <person name="Hamaji T."/>
            <person name="Toyoda A."/>
            <person name="Fujiyama A."/>
            <person name="Neme R."/>
            <person name="Noguchi H."/>
            <person name="Minakuchi Y."/>
            <person name="Suzuki M."/>
            <person name="Kawai-Toyooka H."/>
            <person name="Smith D.R."/>
            <person name="Sparks H."/>
            <person name="Anderson J."/>
            <person name="Bakaric R."/>
            <person name="Luria V."/>
            <person name="Karger A."/>
            <person name="Kirschner M.W."/>
            <person name="Durand P.M."/>
            <person name="Michod R.E."/>
            <person name="Nozaki H."/>
            <person name="Olson B.J."/>
        </authorList>
    </citation>
    <scope>NUCLEOTIDE SEQUENCE [LARGE SCALE GENOMIC DNA]</scope>
    <source>
        <strain evidence="2">NIES-2863</strain>
    </source>
</reference>
<dbReference type="Proteomes" id="UP000075714">
    <property type="component" value="Unassembled WGS sequence"/>
</dbReference>
<dbReference type="AlphaFoldDB" id="A0A150G0Z2"/>
<gene>
    <name evidence="1" type="ORF">GPECTOR_87g408</name>
</gene>
<sequence>MTQLPPAPAFGLASEVQARPGARAGADFGLSSETWSQPYTSYGDTVSLEQLPDDQRILPMNARQAERTMLELQQRGEAPRVVDIKDVREKLLDSSAPPRLAYLAAVEQATPEHRLPPNCRPSLLQTKLKAGQNRLRKLLDPVLEPGGQGFVDLSYTPDGALLPETTRVWQFGMSLVRADSVGKTGLQHARQPCLYIARMALFDRRANRFLGNVLGMRPEAVSHYDKRWEFNPEERVISDPQAGTRLVSDDALSVFVEFNVSYRLTVEDTANMPQSERRASQLLDEINTCWAMISFRKCLSLQREVEISVPLYHGSIYDPHPMAAFYAEKRSKTPFRSAFKPKESPVLQFRVGPLNVGKPPLVPYAFMPTTMMATHDLGTALATYRMSLSLTLARQAGPFAAAADPVLAGFPPLLADHHLLSEFLTRWRDLTNKITAIMDTGCCSPDVLPPLTALVEAFRRCTIELAPLAYCPSIPPRHINNFVEYQGHRLRMVQRYCHVIDPRTNKILGARHPVEPLSHAGFEFLHAPFDVSEVRVCMGDRIERPVPFFRH</sequence>
<name>A0A150G0Z2_GONPE</name>
<dbReference type="STRING" id="33097.A0A150G0Z2"/>
<organism evidence="1 2">
    <name type="scientific">Gonium pectorale</name>
    <name type="common">Green alga</name>
    <dbReference type="NCBI Taxonomy" id="33097"/>
    <lineage>
        <taxon>Eukaryota</taxon>
        <taxon>Viridiplantae</taxon>
        <taxon>Chlorophyta</taxon>
        <taxon>core chlorophytes</taxon>
        <taxon>Chlorophyceae</taxon>
        <taxon>CS clade</taxon>
        <taxon>Chlamydomonadales</taxon>
        <taxon>Volvocaceae</taxon>
        <taxon>Gonium</taxon>
    </lineage>
</organism>
<dbReference type="OrthoDB" id="534076at2759"/>
<dbReference type="EMBL" id="LSYV01000088">
    <property type="protein sequence ID" value="KXZ43546.1"/>
    <property type="molecule type" value="Genomic_DNA"/>
</dbReference>
<proteinExistence type="predicted"/>
<keyword evidence="2" id="KW-1185">Reference proteome</keyword>